<keyword evidence="2" id="KW-0732">Signal</keyword>
<organism evidence="5 6">
    <name type="scientific">Bacteroides faecium</name>
    <dbReference type="NCBI Taxonomy" id="2715212"/>
    <lineage>
        <taxon>Bacteria</taxon>
        <taxon>Pseudomonadati</taxon>
        <taxon>Bacteroidota</taxon>
        <taxon>Bacteroidia</taxon>
        <taxon>Bacteroidales</taxon>
        <taxon>Bacteroidaceae</taxon>
        <taxon>Bacteroides</taxon>
    </lineage>
</organism>
<accession>A0A6H0KLH5</accession>
<proteinExistence type="predicted"/>
<feature type="signal peptide" evidence="2">
    <location>
        <begin position="1"/>
        <end position="23"/>
    </location>
</feature>
<dbReference type="Pfam" id="PF16332">
    <property type="entry name" value="DUF4962"/>
    <property type="match status" value="1"/>
</dbReference>
<comment type="subcellular location">
    <subcellularLocation>
        <location evidence="1">Cell envelope</location>
    </subcellularLocation>
</comment>
<feature type="domain" description="Heparinase II/III-like C-terminal" evidence="3">
    <location>
        <begin position="386"/>
        <end position="569"/>
    </location>
</feature>
<keyword evidence="6" id="KW-1185">Reference proteome</keyword>
<evidence type="ECO:0000259" key="3">
    <source>
        <dbReference type="Pfam" id="PF07940"/>
    </source>
</evidence>
<evidence type="ECO:0000259" key="4">
    <source>
        <dbReference type="Pfam" id="PF16332"/>
    </source>
</evidence>
<feature type="chain" id="PRO_5026196738" evidence="2">
    <location>
        <begin position="24"/>
        <end position="625"/>
    </location>
</feature>
<name>A0A6H0KLH5_9BACE</name>
<dbReference type="GO" id="GO:0016829">
    <property type="term" value="F:lyase activity"/>
    <property type="evidence" value="ECO:0007669"/>
    <property type="project" value="InterPro"/>
</dbReference>
<dbReference type="SUPFAM" id="SSF48230">
    <property type="entry name" value="Chondroitin AC/alginate lyase"/>
    <property type="match status" value="1"/>
</dbReference>
<dbReference type="InterPro" id="IPR032518">
    <property type="entry name" value="HepII_N"/>
</dbReference>
<dbReference type="PANTHER" id="PTHR38045">
    <property type="entry name" value="CHROMOSOME 1, WHOLE GENOME SHOTGUN SEQUENCE"/>
    <property type="match status" value="1"/>
</dbReference>
<evidence type="ECO:0000256" key="1">
    <source>
        <dbReference type="ARBA" id="ARBA00004196"/>
    </source>
</evidence>
<dbReference type="InterPro" id="IPR008929">
    <property type="entry name" value="Chondroitin_lyas"/>
</dbReference>
<sequence>MRTIKFLLLYILLSLCGGIEANAQLKHLDKAADFGEHPRLLLFDSDIQQIKGNIEKNQLWKKIDDVIQSESRKLFEVDAVKRIKTGRRLLAVSREALRRIFYLSYSYRITSDEQFKARAEKEMLAIADFEDWNPSHFLDVAEMTLAMAIGYDWLYHDLSESSRTKIKDAIIKKGIDTSFSTDNNSWLSSGHNWNQVCNAGMAYGAIAVYEDMPEIAKVVVDRAVSSIALPMKGYAPDGAYPEGFTYWSYGTSFNVLFLSAVEKLFHTDFGLSSMEGFLPSAYFIENMITPSKESFNYGDSGDATSLNPTLFWFADKMHDSTVLWSQYHYLTKKKGSSFAKNRILPALMIWGKNIDLEHILPPSRNLWVGQGVTPVGSMRTSWTDPDAIFVGLKTGRAGANHSHMDIGSFIMEADGVRWAIDLGPQDYTSLETVGIDLWNRKQNSQRWDVYRYNNFSHNTLAFDHKKQNVNGYTRIDSYGDSAGFMHLVSDLSNAYKSQVKSCNRGIAVVDNRFVVVQDEIETLDKPTELTWTMVTRAAVRKLNDCTLELTEKGKKMIFKVESNQKIKLRSVPAKSSNSYDEPNDGVTLIGFETSIPALAQARYCVKLIPRNTKAKYKITPLKEWK</sequence>
<dbReference type="RefSeq" id="WP_167960568.1">
    <property type="nucleotide sequence ID" value="NZ_CP050831.1"/>
</dbReference>
<reference evidence="5 6" key="1">
    <citation type="submission" date="2020-03" db="EMBL/GenBank/DDBJ databases">
        <title>Genomic analysis of Bacteroides faecium CBA7301.</title>
        <authorList>
            <person name="Kim J."/>
            <person name="Roh S.W."/>
        </authorList>
    </citation>
    <scope>NUCLEOTIDE SEQUENCE [LARGE SCALE GENOMIC DNA]</scope>
    <source>
        <strain evidence="5 6">CBA7301</strain>
    </source>
</reference>
<feature type="domain" description="Heparinase II N-terminal" evidence="4">
    <location>
        <begin position="36"/>
        <end position="317"/>
    </location>
</feature>
<dbReference type="Gene3D" id="1.50.10.100">
    <property type="entry name" value="Chondroitin AC/alginate lyase"/>
    <property type="match status" value="1"/>
</dbReference>
<dbReference type="EMBL" id="CP050831">
    <property type="protein sequence ID" value="QIU93428.1"/>
    <property type="molecule type" value="Genomic_DNA"/>
</dbReference>
<protein>
    <submittedName>
        <fullName evidence="5">DUF4962 domain-containing protein</fullName>
    </submittedName>
</protein>
<dbReference type="PANTHER" id="PTHR38045:SF1">
    <property type="entry name" value="HEPARINASE II_III-LIKE PROTEIN"/>
    <property type="match status" value="1"/>
</dbReference>
<dbReference type="AlphaFoldDB" id="A0A6H0KLH5"/>
<dbReference type="Pfam" id="PF07940">
    <property type="entry name" value="Hepar_II_III_C"/>
    <property type="match status" value="1"/>
</dbReference>
<dbReference type="InterPro" id="IPR012480">
    <property type="entry name" value="Hepar_II_III_C"/>
</dbReference>
<evidence type="ECO:0000313" key="6">
    <source>
        <dbReference type="Proteomes" id="UP000501780"/>
    </source>
</evidence>
<evidence type="ECO:0000256" key="2">
    <source>
        <dbReference type="SAM" id="SignalP"/>
    </source>
</evidence>
<dbReference type="KEGG" id="bfc:BacF7301_04335"/>
<dbReference type="GO" id="GO:0030313">
    <property type="term" value="C:cell envelope"/>
    <property type="evidence" value="ECO:0007669"/>
    <property type="project" value="UniProtKB-SubCell"/>
</dbReference>
<dbReference type="Gene3D" id="2.70.98.70">
    <property type="match status" value="1"/>
</dbReference>
<dbReference type="Proteomes" id="UP000501780">
    <property type="component" value="Chromosome"/>
</dbReference>
<evidence type="ECO:0000313" key="5">
    <source>
        <dbReference type="EMBL" id="QIU93428.1"/>
    </source>
</evidence>
<gene>
    <name evidence="5" type="ORF">BacF7301_04335</name>
</gene>